<evidence type="ECO:0000256" key="4">
    <source>
        <dbReference type="ARBA" id="ARBA00023163"/>
    </source>
</evidence>
<dbReference type="CDD" id="cd14695">
    <property type="entry name" value="bZIP_HLF"/>
    <property type="match status" value="1"/>
</dbReference>
<sequence>MDQHSPPSDKPRMITNNMPATTISRPAPTTRMNAPRQDPGTKEGRNYMDIDEFFKKVGGDTSPKSKNYLTKFSNMVPPLLNASDTSSAARSQGQVLQNASQEEKLKLLSALYRKNDYLESRRRHASPHERRMYYEHDEVSRSEESLKRRYDEHERSLTQIYRRNPNDSRYIVMPPLTKISKGRDDSDLILQRKIERKLKDSKKDSRQDTVEPYIDVLGDQHESEIGDKQSTLYQRTNSLDRLVKLEEKVASTNHRPPKIDHRPKSADILRKDTESRSQSKSRERTDEEECIPKENEPSDQKDAIVDSLLMERLWKNEQQKLSSGVTTNEKPVKSPVSDITGGTANSSFDESSRHYDSSHDSDSSGKSEVYDESYQMKTQAAHGLISLNSGGVATNTNGANASDDSGGAAKVKKRGGGKPGRRRKRGYIYDPKPLVPKSKINNLPAELKDEEYWTRRQRNNEAAKRSRENRRVKELEMMTLVKDLTGTNTELRTRIQELEVRNKFLEQILGRHPAGLDGSGGSNASSSDLS</sequence>
<evidence type="ECO:0000256" key="5">
    <source>
        <dbReference type="ARBA" id="ARBA00023242"/>
    </source>
</evidence>
<accession>A0A7M5XHD5</accession>
<dbReference type="EnsemblMetazoa" id="CLYHEMT021936.1">
    <property type="protein sequence ID" value="CLYHEMP021936.1"/>
    <property type="gene ID" value="CLYHEMG021936"/>
</dbReference>
<feature type="compositionally biased region" description="Basic and acidic residues" evidence="7">
    <location>
        <begin position="257"/>
        <end position="303"/>
    </location>
</feature>
<keyword evidence="3" id="KW-0238">DNA-binding</keyword>
<dbReference type="InterPro" id="IPR004827">
    <property type="entry name" value="bZIP"/>
</dbReference>
<feature type="compositionally biased region" description="Polar residues" evidence="7">
    <location>
        <begin position="14"/>
        <end position="24"/>
    </location>
</feature>
<dbReference type="PANTHER" id="PTHR11988:SF27">
    <property type="entry name" value="GH27708P"/>
    <property type="match status" value="1"/>
</dbReference>
<keyword evidence="4" id="KW-0804">Transcription</keyword>
<feature type="compositionally biased region" description="Polar residues" evidence="7">
    <location>
        <begin position="320"/>
        <end position="329"/>
    </location>
</feature>
<feature type="compositionally biased region" description="Low complexity" evidence="7">
    <location>
        <begin position="397"/>
        <end position="409"/>
    </location>
</feature>
<feature type="region of interest" description="Disordered" evidence="7">
    <location>
        <begin position="396"/>
        <end position="442"/>
    </location>
</feature>
<feature type="compositionally biased region" description="Basic and acidic residues" evidence="7">
    <location>
        <begin position="1"/>
        <end position="12"/>
    </location>
</feature>
<keyword evidence="2" id="KW-0805">Transcription regulation</keyword>
<evidence type="ECO:0000313" key="10">
    <source>
        <dbReference type="Proteomes" id="UP000594262"/>
    </source>
</evidence>
<feature type="region of interest" description="Disordered" evidence="7">
    <location>
        <begin position="320"/>
        <end position="371"/>
    </location>
</feature>
<reference evidence="9" key="1">
    <citation type="submission" date="2021-01" db="UniProtKB">
        <authorList>
            <consortium name="EnsemblMetazoa"/>
        </authorList>
    </citation>
    <scope>IDENTIFICATION</scope>
</reference>
<dbReference type="InterPro" id="IPR040223">
    <property type="entry name" value="PAR_bZIP"/>
</dbReference>
<evidence type="ECO:0000256" key="1">
    <source>
        <dbReference type="ARBA" id="ARBA00004123"/>
    </source>
</evidence>
<evidence type="ECO:0000256" key="7">
    <source>
        <dbReference type="SAM" id="MobiDB-lite"/>
    </source>
</evidence>
<dbReference type="GO" id="GO:0000981">
    <property type="term" value="F:DNA-binding transcription factor activity, RNA polymerase II-specific"/>
    <property type="evidence" value="ECO:0007669"/>
    <property type="project" value="TreeGrafter"/>
</dbReference>
<feature type="coiled-coil region" evidence="6">
    <location>
        <begin position="481"/>
        <end position="508"/>
    </location>
</feature>
<feature type="region of interest" description="Disordered" evidence="7">
    <location>
        <begin position="511"/>
        <end position="530"/>
    </location>
</feature>
<keyword evidence="5" id="KW-0539">Nucleus</keyword>
<comment type="subcellular location">
    <subcellularLocation>
        <location evidence="1">Nucleus</location>
    </subcellularLocation>
</comment>
<dbReference type="AlphaFoldDB" id="A0A7M5XHD5"/>
<dbReference type="SMART" id="SM00338">
    <property type="entry name" value="BRLZ"/>
    <property type="match status" value="1"/>
</dbReference>
<feature type="region of interest" description="Disordered" evidence="7">
    <location>
        <begin position="248"/>
        <end position="303"/>
    </location>
</feature>
<dbReference type="PROSITE" id="PS50217">
    <property type="entry name" value="BZIP"/>
    <property type="match status" value="1"/>
</dbReference>
<dbReference type="OrthoDB" id="5975798at2759"/>
<feature type="region of interest" description="Disordered" evidence="7">
    <location>
        <begin position="1"/>
        <end position="46"/>
    </location>
</feature>
<dbReference type="InterPro" id="IPR046347">
    <property type="entry name" value="bZIP_sf"/>
</dbReference>
<feature type="compositionally biased region" description="Basic residues" evidence="7">
    <location>
        <begin position="410"/>
        <end position="426"/>
    </location>
</feature>
<feature type="domain" description="BZIP" evidence="8">
    <location>
        <begin position="449"/>
        <end position="512"/>
    </location>
</feature>
<dbReference type="PANTHER" id="PTHR11988">
    <property type="entry name" value="THYROTROPH EMBRYONIC FACTOR RELATED"/>
    <property type="match status" value="1"/>
</dbReference>
<dbReference type="SUPFAM" id="SSF57959">
    <property type="entry name" value="Leucine zipper domain"/>
    <property type="match status" value="1"/>
</dbReference>
<name>A0A7M5XHD5_9CNID</name>
<keyword evidence="6" id="KW-0175">Coiled coil</keyword>
<dbReference type="Pfam" id="PF07716">
    <property type="entry name" value="bZIP_2"/>
    <property type="match status" value="1"/>
</dbReference>
<dbReference type="Gene3D" id="1.20.5.170">
    <property type="match status" value="1"/>
</dbReference>
<dbReference type="RefSeq" id="XP_066925313.1">
    <property type="nucleotide sequence ID" value="XM_067069212.1"/>
</dbReference>
<organism evidence="9 10">
    <name type="scientific">Clytia hemisphaerica</name>
    <dbReference type="NCBI Taxonomy" id="252671"/>
    <lineage>
        <taxon>Eukaryota</taxon>
        <taxon>Metazoa</taxon>
        <taxon>Cnidaria</taxon>
        <taxon>Hydrozoa</taxon>
        <taxon>Hydroidolina</taxon>
        <taxon>Leptothecata</taxon>
        <taxon>Obeliida</taxon>
        <taxon>Clytiidae</taxon>
        <taxon>Clytia</taxon>
    </lineage>
</organism>
<keyword evidence="10" id="KW-1185">Reference proteome</keyword>
<evidence type="ECO:0000313" key="9">
    <source>
        <dbReference type="EnsemblMetazoa" id="CLYHEMP021936.1"/>
    </source>
</evidence>
<dbReference type="Proteomes" id="UP000594262">
    <property type="component" value="Unplaced"/>
</dbReference>
<dbReference type="GO" id="GO:0000978">
    <property type="term" value="F:RNA polymerase II cis-regulatory region sequence-specific DNA binding"/>
    <property type="evidence" value="ECO:0007669"/>
    <property type="project" value="TreeGrafter"/>
</dbReference>
<evidence type="ECO:0000256" key="6">
    <source>
        <dbReference type="SAM" id="Coils"/>
    </source>
</evidence>
<protein>
    <recommendedName>
        <fullName evidence="8">BZIP domain-containing protein</fullName>
    </recommendedName>
</protein>
<dbReference type="GeneID" id="136812684"/>
<dbReference type="GO" id="GO:0005634">
    <property type="term" value="C:nucleus"/>
    <property type="evidence" value="ECO:0007669"/>
    <property type="project" value="UniProtKB-SubCell"/>
</dbReference>
<feature type="compositionally biased region" description="Basic and acidic residues" evidence="7">
    <location>
        <begin position="350"/>
        <end position="369"/>
    </location>
</feature>
<evidence type="ECO:0000259" key="8">
    <source>
        <dbReference type="PROSITE" id="PS50217"/>
    </source>
</evidence>
<proteinExistence type="predicted"/>
<evidence type="ECO:0000256" key="2">
    <source>
        <dbReference type="ARBA" id="ARBA00023015"/>
    </source>
</evidence>
<evidence type="ECO:0000256" key="3">
    <source>
        <dbReference type="ARBA" id="ARBA00023125"/>
    </source>
</evidence>